<name>A0A382TJG9_9ZZZZ</name>
<dbReference type="EMBL" id="UINC01136889">
    <property type="protein sequence ID" value="SVD21925.1"/>
    <property type="molecule type" value="Genomic_DNA"/>
</dbReference>
<evidence type="ECO:0000256" key="1">
    <source>
        <dbReference type="SAM" id="MobiDB-lite"/>
    </source>
</evidence>
<dbReference type="AlphaFoldDB" id="A0A382TJG9"/>
<gene>
    <name evidence="2" type="ORF">METZ01_LOCUS374779</name>
</gene>
<accession>A0A382TJG9</accession>
<sequence>MDVNAIAAKGLPNEMTPHTGSV</sequence>
<protein>
    <submittedName>
        <fullName evidence="2">Uncharacterized protein</fullName>
    </submittedName>
</protein>
<organism evidence="2">
    <name type="scientific">marine metagenome</name>
    <dbReference type="NCBI Taxonomy" id="408172"/>
    <lineage>
        <taxon>unclassified sequences</taxon>
        <taxon>metagenomes</taxon>
        <taxon>ecological metagenomes</taxon>
    </lineage>
</organism>
<reference evidence="2" key="1">
    <citation type="submission" date="2018-05" db="EMBL/GenBank/DDBJ databases">
        <authorList>
            <person name="Lanie J.A."/>
            <person name="Ng W.-L."/>
            <person name="Kazmierczak K.M."/>
            <person name="Andrzejewski T.M."/>
            <person name="Davidsen T.M."/>
            <person name="Wayne K.J."/>
            <person name="Tettelin H."/>
            <person name="Glass J.I."/>
            <person name="Rusch D."/>
            <person name="Podicherti R."/>
            <person name="Tsui H.-C.T."/>
            <person name="Winkler M.E."/>
        </authorList>
    </citation>
    <scope>NUCLEOTIDE SEQUENCE</scope>
</reference>
<evidence type="ECO:0000313" key="2">
    <source>
        <dbReference type="EMBL" id="SVD21925.1"/>
    </source>
</evidence>
<feature type="non-terminal residue" evidence="2">
    <location>
        <position position="22"/>
    </location>
</feature>
<feature type="region of interest" description="Disordered" evidence="1">
    <location>
        <begin position="1"/>
        <end position="22"/>
    </location>
</feature>
<proteinExistence type="predicted"/>